<organism evidence="1">
    <name type="scientific">Rhizophora mucronata</name>
    <name type="common">Asiatic mangrove</name>
    <dbReference type="NCBI Taxonomy" id="61149"/>
    <lineage>
        <taxon>Eukaryota</taxon>
        <taxon>Viridiplantae</taxon>
        <taxon>Streptophyta</taxon>
        <taxon>Embryophyta</taxon>
        <taxon>Tracheophyta</taxon>
        <taxon>Spermatophyta</taxon>
        <taxon>Magnoliopsida</taxon>
        <taxon>eudicotyledons</taxon>
        <taxon>Gunneridae</taxon>
        <taxon>Pentapetalae</taxon>
        <taxon>rosids</taxon>
        <taxon>fabids</taxon>
        <taxon>Malpighiales</taxon>
        <taxon>Rhizophoraceae</taxon>
        <taxon>Rhizophora</taxon>
    </lineage>
</organism>
<accession>A0A2P2JZS4</accession>
<dbReference type="EMBL" id="GGEC01018477">
    <property type="protein sequence ID" value="MBW98960.1"/>
    <property type="molecule type" value="Transcribed_RNA"/>
</dbReference>
<sequence>MQAGLYLKRKGLPHLSLYSAS</sequence>
<name>A0A2P2JZS4_RHIMU</name>
<protein>
    <submittedName>
        <fullName evidence="1">Uncharacterized protein</fullName>
    </submittedName>
</protein>
<evidence type="ECO:0000313" key="1">
    <source>
        <dbReference type="EMBL" id="MBW98960.1"/>
    </source>
</evidence>
<dbReference type="AlphaFoldDB" id="A0A2P2JZS4"/>
<reference evidence="1" key="1">
    <citation type="submission" date="2018-02" db="EMBL/GenBank/DDBJ databases">
        <title>Rhizophora mucronata_Transcriptome.</title>
        <authorList>
            <person name="Meera S.P."/>
            <person name="Sreeshan A."/>
            <person name="Augustine A."/>
        </authorList>
    </citation>
    <scope>NUCLEOTIDE SEQUENCE</scope>
    <source>
        <tissue evidence="1">Leaf</tissue>
    </source>
</reference>
<proteinExistence type="predicted"/>